<protein>
    <submittedName>
        <fullName evidence="2">Uncharacterized protein</fullName>
    </submittedName>
</protein>
<feature type="compositionally biased region" description="Low complexity" evidence="1">
    <location>
        <begin position="30"/>
        <end position="56"/>
    </location>
</feature>
<feature type="compositionally biased region" description="Basic and acidic residues" evidence="1">
    <location>
        <begin position="87"/>
        <end position="98"/>
    </location>
</feature>
<feature type="compositionally biased region" description="Basic and acidic residues" evidence="1">
    <location>
        <begin position="256"/>
        <end position="274"/>
    </location>
</feature>
<feature type="compositionally biased region" description="Acidic residues" evidence="1">
    <location>
        <begin position="707"/>
        <end position="717"/>
    </location>
</feature>
<feature type="compositionally biased region" description="Acidic residues" evidence="1">
    <location>
        <begin position="99"/>
        <end position="113"/>
    </location>
</feature>
<feature type="region of interest" description="Disordered" evidence="1">
    <location>
        <begin position="1"/>
        <end position="395"/>
    </location>
</feature>
<feature type="compositionally biased region" description="Basic and acidic residues" evidence="1">
    <location>
        <begin position="380"/>
        <end position="395"/>
    </location>
</feature>
<dbReference type="Proteomes" id="UP001642405">
    <property type="component" value="Unassembled WGS sequence"/>
</dbReference>
<accession>A0ABP0CQ05</accession>
<evidence type="ECO:0000313" key="2">
    <source>
        <dbReference type="EMBL" id="CAK7233672.1"/>
    </source>
</evidence>
<feature type="compositionally biased region" description="Polar residues" evidence="1">
    <location>
        <begin position="15"/>
        <end position="26"/>
    </location>
</feature>
<sequence length="822" mass="88646">MDEGAPPAKRRRTSPRLSQRGSSEPQPNVAANTDTSTTATSAGTTTTPPDAPPQATESTEPEGARPRPPSFASPTRASLARHNPTILERRQSFPRESADDNNDSNDQDVEAMIDEQLGQSSAEKERETSVRPLARPAVRSPVRLSSPTRPLAQPALRSPVRLSRSRSRSRSPTRRLFGGGADAGRGEGGLFGAPPQKSPEAVRHRQIEGLAGNAIASSVPGSLLGEPPRRSPMKPVPRPLPPPDPQRSQDLLEPLVARDRQRSALDLFRVHEETQPEPELPPTPENVDTSALNMSPPGIHHSSTPTKRPRRVAARARGAGLAGVAQKAKPGTVQSSSPLKQPPLKATAAETAEEAMGNADALKEGSTNVPATRRGRGRPRRSDAARNIRPSDEDTQRIRERDVLQAEIAGLEADLALAASENARIRGDVERGDGNSAPPNDREILSLLRRRVLPEDDNGDETASASMQSTVDWLHAATNPMAFLPFGKPRADVAELLQFPTDEAGGDDAQPPLPVSHHPIEMTAAEELPFLQVFTPLAFRSEIVVLPTSGADASETPVLQKHIITASSTIPSGLFLARIEMTVHSKSLRITDLAVPRIEPPAAAAELKPLIERVTSDNTDGNSALTRNVTVLAWAMGEWVRVAVRRAKFWSILARKLRKKQGEEDVEEGDGAVGIAGMVEDIRRLRTEQRKRKRRKGNATGPRDESGDNDDGDDDADASNTTRPAPVTKVELLEHLGRTAMDIHVSASTSARVEWGIQFDWTGEAKSQIGLLVGVPGKWRKADKRGRLARLPKLFDQLVRDSGDPMAAVQTVVALLVGEAGL</sequence>
<evidence type="ECO:0000313" key="3">
    <source>
        <dbReference type="Proteomes" id="UP001642405"/>
    </source>
</evidence>
<gene>
    <name evidence="2" type="ORF">SCUCBS95973_008673</name>
</gene>
<organism evidence="2 3">
    <name type="scientific">Sporothrix curviconia</name>
    <dbReference type="NCBI Taxonomy" id="1260050"/>
    <lineage>
        <taxon>Eukaryota</taxon>
        <taxon>Fungi</taxon>
        <taxon>Dikarya</taxon>
        <taxon>Ascomycota</taxon>
        <taxon>Pezizomycotina</taxon>
        <taxon>Sordariomycetes</taxon>
        <taxon>Sordariomycetidae</taxon>
        <taxon>Ophiostomatales</taxon>
        <taxon>Ophiostomataceae</taxon>
        <taxon>Sporothrix</taxon>
    </lineage>
</organism>
<feature type="region of interest" description="Disordered" evidence="1">
    <location>
        <begin position="687"/>
        <end position="727"/>
    </location>
</feature>
<evidence type="ECO:0000256" key="1">
    <source>
        <dbReference type="SAM" id="MobiDB-lite"/>
    </source>
</evidence>
<name>A0ABP0CQ05_9PEZI</name>
<dbReference type="EMBL" id="CAWUHB010000076">
    <property type="protein sequence ID" value="CAK7233672.1"/>
    <property type="molecule type" value="Genomic_DNA"/>
</dbReference>
<feature type="compositionally biased region" description="Basic residues" evidence="1">
    <location>
        <begin position="163"/>
        <end position="173"/>
    </location>
</feature>
<keyword evidence="3" id="KW-1185">Reference proteome</keyword>
<feature type="compositionally biased region" description="Gly residues" evidence="1">
    <location>
        <begin position="177"/>
        <end position="191"/>
    </location>
</feature>
<reference evidence="2 3" key="1">
    <citation type="submission" date="2024-01" db="EMBL/GenBank/DDBJ databases">
        <authorList>
            <person name="Allen C."/>
            <person name="Tagirdzhanova G."/>
        </authorList>
    </citation>
    <scope>NUCLEOTIDE SEQUENCE [LARGE SCALE GENOMIC DNA]</scope>
</reference>
<feature type="compositionally biased region" description="Low complexity" evidence="1">
    <location>
        <begin position="315"/>
        <end position="325"/>
    </location>
</feature>
<feature type="compositionally biased region" description="Pro residues" evidence="1">
    <location>
        <begin position="234"/>
        <end position="245"/>
    </location>
</feature>
<comment type="caution">
    <text evidence="2">The sequence shown here is derived from an EMBL/GenBank/DDBJ whole genome shotgun (WGS) entry which is preliminary data.</text>
</comment>
<proteinExistence type="predicted"/>